<protein>
    <submittedName>
        <fullName evidence="2">Efflux RND transporter permease subunit</fullName>
    </submittedName>
</protein>
<comment type="caution">
    <text evidence="2">The sequence shown here is derived from an EMBL/GenBank/DDBJ whole genome shotgun (WGS) entry which is preliminary data.</text>
</comment>
<dbReference type="InterPro" id="IPR001036">
    <property type="entry name" value="Acrflvin-R"/>
</dbReference>
<accession>A0ABR6ZZC8</accession>
<dbReference type="Gene3D" id="3.30.70.1440">
    <property type="entry name" value="Multidrug efflux transporter AcrB pore domain"/>
    <property type="match status" value="1"/>
</dbReference>
<sequence>REVRDSVEKLRQLPVLTERGAQIQLGDVAEIRIDDGPPMLKSENARLSGWVYVDIRDRDLSSAVHEMQEVVAREVKLPAAYSIT</sequence>
<evidence type="ECO:0000313" key="3">
    <source>
        <dbReference type="Proteomes" id="UP000650424"/>
    </source>
</evidence>
<dbReference type="EMBL" id="JACOGF010000094">
    <property type="protein sequence ID" value="MBC3921226.1"/>
    <property type="molecule type" value="Genomic_DNA"/>
</dbReference>
<organism evidence="2 3">
    <name type="scientific">Undibacterium hunanense</name>
    <dbReference type="NCBI Taxonomy" id="2762292"/>
    <lineage>
        <taxon>Bacteria</taxon>
        <taxon>Pseudomonadati</taxon>
        <taxon>Pseudomonadota</taxon>
        <taxon>Betaproteobacteria</taxon>
        <taxon>Burkholderiales</taxon>
        <taxon>Oxalobacteraceae</taxon>
        <taxon>Undibacterium</taxon>
    </lineage>
</organism>
<gene>
    <name evidence="1" type="ORF">H8L32_27455</name>
    <name evidence="2" type="ORF">H8L32_27460</name>
</gene>
<dbReference type="EMBL" id="JACOGF010000095">
    <property type="protein sequence ID" value="MBC3921227.1"/>
    <property type="molecule type" value="Genomic_DNA"/>
</dbReference>
<feature type="non-terminal residue" evidence="2">
    <location>
        <position position="84"/>
    </location>
</feature>
<dbReference type="Pfam" id="PF00873">
    <property type="entry name" value="ACR_tran"/>
    <property type="match status" value="1"/>
</dbReference>
<keyword evidence="3" id="KW-1185">Reference proteome</keyword>
<proteinExistence type="predicted"/>
<dbReference type="Gene3D" id="3.30.2090.10">
    <property type="entry name" value="Multidrug efflux transporter AcrB TolC docking domain, DN and DC subdomains"/>
    <property type="match status" value="1"/>
</dbReference>
<evidence type="ECO:0000313" key="2">
    <source>
        <dbReference type="EMBL" id="MBC3921227.1"/>
    </source>
</evidence>
<evidence type="ECO:0000313" key="1">
    <source>
        <dbReference type="EMBL" id="MBC3921226.1"/>
    </source>
</evidence>
<dbReference type="InterPro" id="IPR027463">
    <property type="entry name" value="AcrB_DN_DC_subdom"/>
</dbReference>
<name>A0ABR6ZZC8_9BURK</name>
<feature type="non-terminal residue" evidence="2">
    <location>
        <position position="1"/>
    </location>
</feature>
<dbReference type="Proteomes" id="UP000650424">
    <property type="component" value="Unassembled WGS sequence"/>
</dbReference>
<reference evidence="2 3" key="1">
    <citation type="submission" date="2020-08" db="EMBL/GenBank/DDBJ databases">
        <title>Novel species isolated from subtropical streams in China.</title>
        <authorList>
            <person name="Lu H."/>
        </authorList>
    </citation>
    <scope>NUCLEOTIDE SEQUENCE [LARGE SCALE GENOMIC DNA]</scope>
    <source>
        <strain evidence="2 3">CY18W</strain>
    </source>
</reference>
<dbReference type="RefSeq" id="WP_186951035.1">
    <property type="nucleotide sequence ID" value="NZ_JACOGF010000094.1"/>
</dbReference>